<dbReference type="RefSeq" id="WP_069214848.1">
    <property type="nucleotide sequence ID" value="NZ_CP016378.1"/>
</dbReference>
<keyword evidence="2 3" id="KW-0732">Signal</keyword>
<comment type="caution">
    <text evidence="4">The sequence shown here is derived from an EMBL/GenBank/DDBJ whole genome shotgun (WGS) entry which is preliminary data.</text>
</comment>
<dbReference type="EMBL" id="MPOG01000008">
    <property type="protein sequence ID" value="OOH96304.1"/>
    <property type="molecule type" value="Genomic_DNA"/>
</dbReference>
<keyword evidence="5" id="KW-1185">Reference proteome</keyword>
<dbReference type="OrthoDB" id="1453542at2"/>
<evidence type="ECO:0000256" key="2">
    <source>
        <dbReference type="ARBA" id="ARBA00022729"/>
    </source>
</evidence>
<evidence type="ECO:0000256" key="1">
    <source>
        <dbReference type="ARBA" id="ARBA00017922"/>
    </source>
</evidence>
<feature type="signal peptide" evidence="3">
    <location>
        <begin position="1"/>
        <end position="21"/>
    </location>
</feature>
<dbReference type="STRING" id="238.BBD35_13985"/>
<feature type="chain" id="PRO_5010746088" description="Type IV secretion system putative lipoprotein virB7" evidence="3">
    <location>
        <begin position="22"/>
        <end position="88"/>
    </location>
</feature>
<evidence type="ECO:0000313" key="5">
    <source>
        <dbReference type="Proteomes" id="UP000188947"/>
    </source>
</evidence>
<dbReference type="Proteomes" id="UP000188947">
    <property type="component" value="Unassembled WGS sequence"/>
</dbReference>
<dbReference type="Pfam" id="PF08139">
    <property type="entry name" value="LPAM_1"/>
    <property type="match status" value="1"/>
</dbReference>
<dbReference type="PROSITE" id="PS51257">
    <property type="entry name" value="PROKAR_LIPOPROTEIN"/>
    <property type="match status" value="1"/>
</dbReference>
<evidence type="ECO:0000256" key="3">
    <source>
        <dbReference type="SAM" id="SignalP"/>
    </source>
</evidence>
<dbReference type="InterPro" id="IPR012640">
    <property type="entry name" value="Membr_lipoprot_lipid_attach_CS"/>
</dbReference>
<gene>
    <name evidence="4" type="ORF">BMF97_08125</name>
</gene>
<reference evidence="4 5" key="1">
    <citation type="submission" date="2016-11" db="EMBL/GenBank/DDBJ databases">
        <title>Genome sequence and comparative genomic analysis of clinical strain Elizabethkingia meningoseptica 61421 PRCM.</title>
        <authorList>
            <person name="Wang M."/>
            <person name="Hu S."/>
            <person name="Cao L."/>
            <person name="Jiang T."/>
            <person name="Zhou Y."/>
            <person name="Ming D."/>
        </authorList>
    </citation>
    <scope>NUCLEOTIDE SEQUENCE [LARGE SCALE GENOMIC DNA]</scope>
    <source>
        <strain evidence="4 5">61421 PRCM</strain>
    </source>
</reference>
<name>A0A1V3U1D2_ELIME</name>
<dbReference type="AlphaFoldDB" id="A0A1V3U1D2"/>
<dbReference type="eggNOG" id="ENOG503112Y">
    <property type="taxonomic scope" value="Bacteria"/>
</dbReference>
<accession>A0A1V3U1D2</accession>
<evidence type="ECO:0000313" key="4">
    <source>
        <dbReference type="EMBL" id="OOH96304.1"/>
    </source>
</evidence>
<organism evidence="4 5">
    <name type="scientific">Elizabethkingia meningoseptica</name>
    <name type="common">Chryseobacterium meningosepticum</name>
    <dbReference type="NCBI Taxonomy" id="238"/>
    <lineage>
        <taxon>Bacteria</taxon>
        <taxon>Pseudomonadati</taxon>
        <taxon>Bacteroidota</taxon>
        <taxon>Flavobacteriia</taxon>
        <taxon>Flavobacteriales</taxon>
        <taxon>Weeksellaceae</taxon>
        <taxon>Elizabethkingia</taxon>
    </lineage>
</organism>
<protein>
    <recommendedName>
        <fullName evidence="1">Type IV secretion system putative lipoprotein virB7</fullName>
    </recommendedName>
</protein>
<proteinExistence type="predicted"/>
<sequence length="88" mass="9052">MKKYILSAVAIIALASCNSPAGGNKNTVKITKDVSRYSDDMEPAATEPNFGATANAATNKVADSTKKAAPVKAVKDSAAVKPAEEAKK</sequence>